<evidence type="ECO:0000313" key="1">
    <source>
        <dbReference type="EMBL" id="HIU22837.1"/>
    </source>
</evidence>
<organism evidence="1 2">
    <name type="scientific">Candidatus Fimihabitans intestinipullorum</name>
    <dbReference type="NCBI Taxonomy" id="2840820"/>
    <lineage>
        <taxon>Bacteria</taxon>
        <taxon>Bacillati</taxon>
        <taxon>Mycoplasmatota</taxon>
        <taxon>Mycoplasmatota incertae sedis</taxon>
        <taxon>Candidatus Fimihabitans</taxon>
    </lineage>
</organism>
<protein>
    <submittedName>
        <fullName evidence="1">Uncharacterized protein</fullName>
    </submittedName>
</protein>
<dbReference type="EMBL" id="DVML01000025">
    <property type="protein sequence ID" value="HIU22837.1"/>
    <property type="molecule type" value="Genomic_DNA"/>
</dbReference>
<reference evidence="1" key="1">
    <citation type="submission" date="2020-10" db="EMBL/GenBank/DDBJ databases">
        <authorList>
            <person name="Gilroy R."/>
        </authorList>
    </citation>
    <scope>NUCLEOTIDE SEQUENCE</scope>
    <source>
        <strain evidence="1">CHK197-8231</strain>
    </source>
</reference>
<gene>
    <name evidence="1" type="ORF">IAD49_04580</name>
</gene>
<dbReference type="AlphaFoldDB" id="A0A9D1L499"/>
<dbReference type="Proteomes" id="UP000824087">
    <property type="component" value="Unassembled WGS sequence"/>
</dbReference>
<sequence length="56" mass="6816">MDPIKEIGNMLDWNFECAQKCYDYEAKIKDPEMKLLLHQMAHLHIKHYLELTKRLQ</sequence>
<evidence type="ECO:0000313" key="2">
    <source>
        <dbReference type="Proteomes" id="UP000824087"/>
    </source>
</evidence>
<reference evidence="1" key="2">
    <citation type="journal article" date="2021" name="PeerJ">
        <title>Extensive microbial diversity within the chicken gut microbiome revealed by metagenomics and culture.</title>
        <authorList>
            <person name="Gilroy R."/>
            <person name="Ravi A."/>
            <person name="Getino M."/>
            <person name="Pursley I."/>
            <person name="Horton D.L."/>
            <person name="Alikhan N.F."/>
            <person name="Baker D."/>
            <person name="Gharbi K."/>
            <person name="Hall N."/>
            <person name="Watson M."/>
            <person name="Adriaenssens E.M."/>
            <person name="Foster-Nyarko E."/>
            <person name="Jarju S."/>
            <person name="Secka A."/>
            <person name="Antonio M."/>
            <person name="Oren A."/>
            <person name="Chaudhuri R.R."/>
            <person name="La Ragione R."/>
            <person name="Hildebrand F."/>
            <person name="Pallen M.J."/>
        </authorList>
    </citation>
    <scope>NUCLEOTIDE SEQUENCE</scope>
    <source>
        <strain evidence="1">CHK197-8231</strain>
    </source>
</reference>
<accession>A0A9D1L499</accession>
<proteinExistence type="predicted"/>
<comment type="caution">
    <text evidence="1">The sequence shown here is derived from an EMBL/GenBank/DDBJ whole genome shotgun (WGS) entry which is preliminary data.</text>
</comment>
<name>A0A9D1L499_9BACT</name>